<evidence type="ECO:0000256" key="1">
    <source>
        <dbReference type="SAM" id="Coils"/>
    </source>
</evidence>
<keyword evidence="1" id="KW-0175">Coiled coil</keyword>
<keyword evidence="3" id="KW-1185">Reference proteome</keyword>
<reference evidence="2" key="1">
    <citation type="submission" date="2021-09" db="EMBL/GenBank/DDBJ databases">
        <authorList>
            <consortium name="AG Swart"/>
            <person name="Singh M."/>
            <person name="Singh A."/>
            <person name="Seah K."/>
            <person name="Emmerich C."/>
        </authorList>
    </citation>
    <scope>NUCLEOTIDE SEQUENCE</scope>
    <source>
        <strain evidence="2">ATCC30299</strain>
    </source>
</reference>
<accession>A0AAU9JBV3</accession>
<gene>
    <name evidence="2" type="ORF">BSTOLATCC_MIC23392</name>
</gene>
<dbReference type="AlphaFoldDB" id="A0AAU9JBV3"/>
<evidence type="ECO:0000313" key="2">
    <source>
        <dbReference type="EMBL" id="CAG9319183.1"/>
    </source>
</evidence>
<protein>
    <submittedName>
        <fullName evidence="2">Uncharacterized protein</fullName>
    </submittedName>
</protein>
<name>A0AAU9JBV3_9CILI</name>
<dbReference type="Proteomes" id="UP001162131">
    <property type="component" value="Unassembled WGS sequence"/>
</dbReference>
<dbReference type="EMBL" id="CAJZBQ010000022">
    <property type="protein sequence ID" value="CAG9319183.1"/>
    <property type="molecule type" value="Genomic_DNA"/>
</dbReference>
<sequence length="119" mass="14098">MQKKLENQEETLKQVYNSVFNELSKLQIEEKFLERQAQSLIENMISKHGESPELLEAIQNIIEENDQDFIMQDMHIENLKQEGVVEDLSQQVRQILEKNNIDMEPESYAFPSKVLKRDF</sequence>
<organism evidence="2 3">
    <name type="scientific">Blepharisma stoltei</name>
    <dbReference type="NCBI Taxonomy" id="1481888"/>
    <lineage>
        <taxon>Eukaryota</taxon>
        <taxon>Sar</taxon>
        <taxon>Alveolata</taxon>
        <taxon>Ciliophora</taxon>
        <taxon>Postciliodesmatophora</taxon>
        <taxon>Heterotrichea</taxon>
        <taxon>Heterotrichida</taxon>
        <taxon>Blepharismidae</taxon>
        <taxon>Blepharisma</taxon>
    </lineage>
</organism>
<evidence type="ECO:0000313" key="3">
    <source>
        <dbReference type="Proteomes" id="UP001162131"/>
    </source>
</evidence>
<feature type="coiled-coil region" evidence="1">
    <location>
        <begin position="16"/>
        <end position="43"/>
    </location>
</feature>
<comment type="caution">
    <text evidence="2">The sequence shown here is derived from an EMBL/GenBank/DDBJ whole genome shotgun (WGS) entry which is preliminary data.</text>
</comment>
<proteinExistence type="predicted"/>